<dbReference type="Pfam" id="PF13635">
    <property type="entry name" value="DUF4143"/>
    <property type="match status" value="1"/>
</dbReference>
<dbReference type="AlphaFoldDB" id="A0A2M7SEH1"/>
<dbReference type="InterPro" id="IPR003593">
    <property type="entry name" value="AAA+_ATPase"/>
</dbReference>
<dbReference type="PANTHER" id="PTHR33295">
    <property type="entry name" value="ATPASE"/>
    <property type="match status" value="1"/>
</dbReference>
<name>A0A2M7SEH1_9BACT</name>
<gene>
    <name evidence="2" type="ORF">COY52_02290</name>
</gene>
<dbReference type="Proteomes" id="UP000229307">
    <property type="component" value="Unassembled WGS sequence"/>
</dbReference>
<dbReference type="InterPro" id="IPR025420">
    <property type="entry name" value="DUF4143"/>
</dbReference>
<dbReference type="SMART" id="SM00382">
    <property type="entry name" value="AAA"/>
    <property type="match status" value="1"/>
</dbReference>
<dbReference type="SUPFAM" id="SSF52540">
    <property type="entry name" value="P-loop containing nucleoside triphosphate hydrolases"/>
    <property type="match status" value="1"/>
</dbReference>
<evidence type="ECO:0000259" key="1">
    <source>
        <dbReference type="SMART" id="SM00382"/>
    </source>
</evidence>
<proteinExistence type="predicted"/>
<dbReference type="InterPro" id="IPR041682">
    <property type="entry name" value="AAA_14"/>
</dbReference>
<evidence type="ECO:0000313" key="2">
    <source>
        <dbReference type="EMBL" id="PIZ17889.1"/>
    </source>
</evidence>
<evidence type="ECO:0000313" key="3">
    <source>
        <dbReference type="Proteomes" id="UP000229307"/>
    </source>
</evidence>
<protein>
    <submittedName>
        <fullName evidence="2">ATPase</fullName>
    </submittedName>
</protein>
<dbReference type="PANTHER" id="PTHR33295:SF19">
    <property type="entry name" value="ARCHAEAL ATPASE"/>
    <property type="match status" value="1"/>
</dbReference>
<accession>A0A2M7SEH1</accession>
<sequence length="408" mass="47381">MQEMADTGKIISITGVRRSGKSTLIKQMAKAIIMKGINKENILLINFEEPYFENANLNMLVEIYNAYLEIIKPTQKPFLFLDEVQNVEKWEKFARSMTEKNEAFVTVTGSSSKLLSKELASILTGRQLYFEIFPLSFGEFLSFSGIEIKDKKDIPLNSLNIRKSFRNYLYWGGFPEIVLNKSEDIKRRILLSYYEDIINRDIIQRYKIKKSGKLKTLVHFYLSNPSSYASFNKISKFIDLPVETVRRFSSYIEASNLVFFVKRFSYSLKEQENSPRKIYCIDNGLSEIAGFKFSGNLGRLAENVVALKLKRMVSWNPAMEFYYWKNHYGDKEVDFVIKEGKSVKSLIQVCWDIEDARTKERELKDLVKAMNEFGLKTGIIVTEGSEGTEKIKGKTIVYQPLWKYLLEE</sequence>
<organism evidence="2 3">
    <name type="scientific">Candidatus Desantisbacteria bacterium CG_4_10_14_0_8_um_filter_48_22</name>
    <dbReference type="NCBI Taxonomy" id="1974543"/>
    <lineage>
        <taxon>Bacteria</taxon>
        <taxon>Candidatus Desantisiibacteriota</taxon>
    </lineage>
</organism>
<feature type="domain" description="AAA+ ATPase" evidence="1">
    <location>
        <begin position="7"/>
        <end position="134"/>
    </location>
</feature>
<dbReference type="InterPro" id="IPR027417">
    <property type="entry name" value="P-loop_NTPase"/>
</dbReference>
<dbReference type="EMBL" id="PFMR01000071">
    <property type="protein sequence ID" value="PIZ17889.1"/>
    <property type="molecule type" value="Genomic_DNA"/>
</dbReference>
<comment type="caution">
    <text evidence="2">The sequence shown here is derived from an EMBL/GenBank/DDBJ whole genome shotgun (WGS) entry which is preliminary data.</text>
</comment>
<dbReference type="Pfam" id="PF13173">
    <property type="entry name" value="AAA_14"/>
    <property type="match status" value="1"/>
</dbReference>
<reference evidence="3" key="1">
    <citation type="submission" date="2017-09" db="EMBL/GenBank/DDBJ databases">
        <title>Depth-based differentiation of microbial function through sediment-hosted aquifers and enrichment of novel symbionts in the deep terrestrial subsurface.</title>
        <authorList>
            <person name="Probst A.J."/>
            <person name="Ladd B."/>
            <person name="Jarett J.K."/>
            <person name="Geller-Mcgrath D.E."/>
            <person name="Sieber C.M.K."/>
            <person name="Emerson J.B."/>
            <person name="Anantharaman K."/>
            <person name="Thomas B.C."/>
            <person name="Malmstrom R."/>
            <person name="Stieglmeier M."/>
            <person name="Klingl A."/>
            <person name="Woyke T."/>
            <person name="Ryan C.M."/>
            <person name="Banfield J.F."/>
        </authorList>
    </citation>
    <scope>NUCLEOTIDE SEQUENCE [LARGE SCALE GENOMIC DNA]</scope>
</reference>